<feature type="region of interest" description="Disordered" evidence="4">
    <location>
        <begin position="1"/>
        <end position="131"/>
    </location>
</feature>
<dbReference type="RefSeq" id="XP_004180372.1">
    <property type="nucleotide sequence ID" value="XM_004180324.1"/>
</dbReference>
<dbReference type="InterPro" id="IPR031632">
    <property type="entry name" value="SVIP"/>
</dbReference>
<keyword evidence="1" id="KW-0519">Myristate</keyword>
<sequence length="131" mass="14557">MTGTTTTTIRTKQTTKQRPAKTKPIETKQSNTKNEISSKSKPKSKSKSQNISTHAKVTKLASGEDTNKNKLTPQEAARKAAEKRLAESNEKQTKGELGKKLAKERAKSNKTHMMEQAEQQKQAGQDTLIYD</sequence>
<evidence type="ECO:0000313" key="6">
    <source>
        <dbReference type="Proteomes" id="UP000002866"/>
    </source>
</evidence>
<gene>
    <name evidence="5" type="primary">TBLA0D03530</name>
    <name evidence="5" type="ORF">TBLA_0D03530</name>
</gene>
<evidence type="ECO:0000256" key="2">
    <source>
        <dbReference type="ARBA" id="ARBA00023139"/>
    </source>
</evidence>
<proteinExistence type="predicted"/>
<evidence type="ECO:0000256" key="4">
    <source>
        <dbReference type="SAM" id="MobiDB-lite"/>
    </source>
</evidence>
<keyword evidence="3" id="KW-0449">Lipoprotein</keyword>
<dbReference type="GeneID" id="14495889"/>
<dbReference type="Pfam" id="PF15811">
    <property type="entry name" value="SVIP"/>
    <property type="match status" value="1"/>
</dbReference>
<evidence type="ECO:0000313" key="5">
    <source>
        <dbReference type="EMBL" id="CCH60853.1"/>
    </source>
</evidence>
<evidence type="ECO:0000256" key="3">
    <source>
        <dbReference type="ARBA" id="ARBA00023288"/>
    </source>
</evidence>
<dbReference type="FunCoup" id="I2H3A1">
    <property type="interactions" value="39"/>
</dbReference>
<dbReference type="HOGENOM" id="CLU_154049_0_0_1"/>
<dbReference type="Proteomes" id="UP000002866">
    <property type="component" value="Chromosome 4"/>
</dbReference>
<feature type="compositionally biased region" description="Basic and acidic residues" evidence="4">
    <location>
        <begin position="76"/>
        <end position="115"/>
    </location>
</feature>
<dbReference type="EMBL" id="HE806319">
    <property type="protein sequence ID" value="CCH60853.1"/>
    <property type="molecule type" value="Genomic_DNA"/>
</dbReference>
<dbReference type="AlphaFoldDB" id="I2H3A1"/>
<dbReference type="OrthoDB" id="4036141at2759"/>
<keyword evidence="2" id="KW-0564">Palmitate</keyword>
<dbReference type="OMA" id="TSKPHIR"/>
<dbReference type="InParanoid" id="I2H3A1"/>
<protein>
    <submittedName>
        <fullName evidence="5">Uncharacterized protein</fullName>
    </submittedName>
</protein>
<name>I2H3A1_HENB6</name>
<reference evidence="5 6" key="1">
    <citation type="journal article" date="2011" name="Proc. Natl. Acad. Sci. U.S.A.">
        <title>Evolutionary erosion of yeast sex chromosomes by mating-type switching accidents.</title>
        <authorList>
            <person name="Gordon J.L."/>
            <person name="Armisen D."/>
            <person name="Proux-Wera E."/>
            <person name="Oheigeartaigh S.S."/>
            <person name="Byrne K.P."/>
            <person name="Wolfe K.H."/>
        </authorList>
    </citation>
    <scope>NUCLEOTIDE SEQUENCE [LARGE SCALE GENOMIC DNA]</scope>
    <source>
        <strain evidence="6">ATCC 34711 / CBS 6284 / DSM 70876 / NBRC 10599 / NRRL Y-10934 / UCD 77-7</strain>
    </source>
</reference>
<keyword evidence="6" id="KW-1185">Reference proteome</keyword>
<organism evidence="5 6">
    <name type="scientific">Henningerozyma blattae (strain ATCC 34711 / CBS 6284 / DSM 70876 / NBRC 10599 / NRRL Y-10934 / UCD 77-7)</name>
    <name type="common">Yeast</name>
    <name type="synonym">Tetrapisispora blattae</name>
    <dbReference type="NCBI Taxonomy" id="1071380"/>
    <lineage>
        <taxon>Eukaryota</taxon>
        <taxon>Fungi</taxon>
        <taxon>Dikarya</taxon>
        <taxon>Ascomycota</taxon>
        <taxon>Saccharomycotina</taxon>
        <taxon>Saccharomycetes</taxon>
        <taxon>Saccharomycetales</taxon>
        <taxon>Saccharomycetaceae</taxon>
        <taxon>Henningerozyma</taxon>
    </lineage>
</organism>
<accession>I2H3A1</accession>
<dbReference type="KEGG" id="tbl:TBLA_0D03530"/>
<evidence type="ECO:0000256" key="1">
    <source>
        <dbReference type="ARBA" id="ARBA00022707"/>
    </source>
</evidence>
<feature type="compositionally biased region" description="Low complexity" evidence="4">
    <location>
        <begin position="1"/>
        <end position="12"/>
    </location>
</feature>
<dbReference type="eggNOG" id="ENOG502S7W1">
    <property type="taxonomic scope" value="Eukaryota"/>
</dbReference>